<keyword evidence="5" id="KW-0143">Chaperone</keyword>
<proteinExistence type="inferred from homology"/>
<dbReference type="GO" id="GO:0005525">
    <property type="term" value="F:GTP binding"/>
    <property type="evidence" value="ECO:0007669"/>
    <property type="project" value="UniProtKB-KW"/>
</dbReference>
<feature type="region of interest" description="Disordered" evidence="8">
    <location>
        <begin position="1"/>
        <end position="61"/>
    </location>
</feature>
<evidence type="ECO:0000256" key="6">
    <source>
        <dbReference type="ARBA" id="ARBA00034320"/>
    </source>
</evidence>
<organism evidence="10 11">
    <name type="scientific">Pseudo-nitzschia multistriata</name>
    <dbReference type="NCBI Taxonomy" id="183589"/>
    <lineage>
        <taxon>Eukaryota</taxon>
        <taxon>Sar</taxon>
        <taxon>Stramenopiles</taxon>
        <taxon>Ochrophyta</taxon>
        <taxon>Bacillariophyta</taxon>
        <taxon>Bacillariophyceae</taxon>
        <taxon>Bacillariophycidae</taxon>
        <taxon>Bacillariales</taxon>
        <taxon>Bacillariaceae</taxon>
        <taxon>Pseudo-nitzschia</taxon>
    </lineage>
</organism>
<evidence type="ECO:0000256" key="3">
    <source>
        <dbReference type="ARBA" id="ARBA00022833"/>
    </source>
</evidence>
<feature type="region of interest" description="Disordered" evidence="8">
    <location>
        <begin position="339"/>
        <end position="361"/>
    </location>
</feature>
<evidence type="ECO:0000256" key="5">
    <source>
        <dbReference type="ARBA" id="ARBA00023186"/>
    </source>
</evidence>
<evidence type="ECO:0000256" key="4">
    <source>
        <dbReference type="ARBA" id="ARBA00023134"/>
    </source>
</evidence>
<keyword evidence="1" id="KW-0547">Nucleotide-binding</keyword>
<feature type="compositionally biased region" description="Basic and acidic residues" evidence="8">
    <location>
        <begin position="305"/>
        <end position="327"/>
    </location>
</feature>
<dbReference type="InterPro" id="IPR027417">
    <property type="entry name" value="P-loop_NTPase"/>
</dbReference>
<feature type="compositionally biased region" description="Polar residues" evidence="8">
    <location>
        <begin position="45"/>
        <end position="55"/>
    </location>
</feature>
<evidence type="ECO:0000259" key="9">
    <source>
        <dbReference type="SMART" id="SM00833"/>
    </source>
</evidence>
<accession>A0A448ZJS5</accession>
<comment type="similarity">
    <text evidence="6">Belongs to the SIMIBI class G3E GTPase family. ZNG1 subfamily.</text>
</comment>
<dbReference type="SMART" id="SM00833">
    <property type="entry name" value="CobW_C"/>
    <property type="match status" value="1"/>
</dbReference>
<keyword evidence="11" id="KW-1185">Reference proteome</keyword>
<dbReference type="Pfam" id="PF07683">
    <property type="entry name" value="CobW_C"/>
    <property type="match status" value="1"/>
</dbReference>
<feature type="region of interest" description="Disordered" evidence="8">
    <location>
        <begin position="294"/>
        <end position="327"/>
    </location>
</feature>
<name>A0A448ZJS5_9STRA</name>
<dbReference type="Proteomes" id="UP000291116">
    <property type="component" value="Unassembled WGS sequence"/>
</dbReference>
<feature type="domain" description="CobW C-terminal" evidence="9">
    <location>
        <begin position="363"/>
        <end position="543"/>
    </location>
</feature>
<feature type="compositionally biased region" description="Basic and acidic residues" evidence="8">
    <location>
        <begin position="405"/>
        <end position="417"/>
    </location>
</feature>
<sequence length="547" mass="59739">MAHMENDETNYVDEDSDDEAPDLIAIAPDRVEKRPDGGGDGDAPASNSPDGSNDVETPPPCPVTILSGFLGSGKTTLIQYILKSPDHGRRIAVIENEFGEGLAIESLIARDGIDPGSGSLQDLIELPNGCVCCTVKDSLVETLENLIAKRSDLDYILIEASGMADPGPIASVFWLDDALESRLKLDGIVTLVDGRHILDQLEATEEAARQIAYADRILLNKVDLLEGNAPGESVTASSVRSRSVSEVEQILRKIHPTAPILRTSFSKVPNLDWILDADCFSGFDHLEEVEHGLAHASRSAGKTHGNSERGHGHDDHNHHHEHGDGHDCSECCEHDGTDHHTEHHHHHHHHHADHHEHTHTNSISTVAFEQPGTVDVARLNAWLADILWPNQDETDKVLTAMLHRQEEDGGKHDEGRGDPPMGNTWNGRHESGSKEGTQQQIFRIKGILSVEASDDYFWDESGAGDVCDSEAGGRGSSSSTTTTTLVLDPRRFIVQAVHDLWDIQPVTSADLHWNTGEERVGKIVVIGKSLREADLRAGFEACFLQDA</sequence>
<keyword evidence="4" id="KW-0342">GTP-binding</keyword>
<dbReference type="EMBL" id="CAACVS010000430">
    <property type="protein sequence ID" value="VEU42299.1"/>
    <property type="molecule type" value="Genomic_DNA"/>
</dbReference>
<dbReference type="GO" id="GO:0005737">
    <property type="term" value="C:cytoplasm"/>
    <property type="evidence" value="ECO:0007669"/>
    <property type="project" value="TreeGrafter"/>
</dbReference>
<keyword evidence="2" id="KW-0378">Hydrolase</keyword>
<dbReference type="PANTHER" id="PTHR13748">
    <property type="entry name" value="COBW-RELATED"/>
    <property type="match status" value="1"/>
</dbReference>
<feature type="compositionally biased region" description="Basic residues" evidence="8">
    <location>
        <begin position="342"/>
        <end position="352"/>
    </location>
</feature>
<dbReference type="GO" id="GO:0016787">
    <property type="term" value="F:hydrolase activity"/>
    <property type="evidence" value="ECO:0007669"/>
    <property type="project" value="UniProtKB-KW"/>
</dbReference>
<dbReference type="Gene3D" id="3.40.50.300">
    <property type="entry name" value="P-loop containing nucleotide triphosphate hydrolases"/>
    <property type="match status" value="1"/>
</dbReference>
<evidence type="ECO:0000313" key="10">
    <source>
        <dbReference type="EMBL" id="VEU42299.1"/>
    </source>
</evidence>
<dbReference type="Gene3D" id="3.30.1220.10">
    <property type="entry name" value="CobW-like, C-terminal domain"/>
    <property type="match status" value="1"/>
</dbReference>
<dbReference type="CDD" id="cd03112">
    <property type="entry name" value="CobW-like"/>
    <property type="match status" value="1"/>
</dbReference>
<keyword evidence="3" id="KW-0862">Zinc</keyword>
<reference evidence="10 11" key="1">
    <citation type="submission" date="2019-01" db="EMBL/GenBank/DDBJ databases">
        <authorList>
            <person name="Ferrante I. M."/>
        </authorList>
    </citation>
    <scope>NUCLEOTIDE SEQUENCE [LARGE SCALE GENOMIC DNA]</scope>
    <source>
        <strain evidence="10 11">B856</strain>
    </source>
</reference>
<comment type="catalytic activity">
    <reaction evidence="7">
        <text>GTP + H2O = GDP + phosphate + H(+)</text>
        <dbReference type="Rhea" id="RHEA:19669"/>
        <dbReference type="ChEBI" id="CHEBI:15377"/>
        <dbReference type="ChEBI" id="CHEBI:15378"/>
        <dbReference type="ChEBI" id="CHEBI:37565"/>
        <dbReference type="ChEBI" id="CHEBI:43474"/>
        <dbReference type="ChEBI" id="CHEBI:58189"/>
    </reaction>
    <physiologicalReaction direction="left-to-right" evidence="7">
        <dbReference type="Rhea" id="RHEA:19670"/>
    </physiologicalReaction>
</comment>
<dbReference type="InterPro" id="IPR036627">
    <property type="entry name" value="CobW-likC_sf"/>
</dbReference>
<protein>
    <recommendedName>
        <fullName evidence="9">CobW C-terminal domain-containing protein</fullName>
    </recommendedName>
</protein>
<dbReference type="InterPro" id="IPR003495">
    <property type="entry name" value="CobW/HypB/UreG_nucleotide-bd"/>
</dbReference>
<dbReference type="SUPFAM" id="SSF52540">
    <property type="entry name" value="P-loop containing nucleoside triphosphate hydrolases"/>
    <property type="match status" value="1"/>
</dbReference>
<feature type="region of interest" description="Disordered" evidence="8">
    <location>
        <begin position="405"/>
        <end position="438"/>
    </location>
</feature>
<evidence type="ECO:0000256" key="2">
    <source>
        <dbReference type="ARBA" id="ARBA00022801"/>
    </source>
</evidence>
<dbReference type="SUPFAM" id="SSF90002">
    <property type="entry name" value="Hypothetical protein YjiA, C-terminal domain"/>
    <property type="match status" value="1"/>
</dbReference>
<dbReference type="InterPro" id="IPR011629">
    <property type="entry name" value="CobW-like_C"/>
</dbReference>
<evidence type="ECO:0000313" key="11">
    <source>
        <dbReference type="Proteomes" id="UP000291116"/>
    </source>
</evidence>
<dbReference type="InterPro" id="IPR051316">
    <property type="entry name" value="Zinc-reg_GTPase_activator"/>
</dbReference>
<evidence type="ECO:0000256" key="8">
    <source>
        <dbReference type="SAM" id="MobiDB-lite"/>
    </source>
</evidence>
<dbReference type="OrthoDB" id="258627at2759"/>
<evidence type="ECO:0000256" key="1">
    <source>
        <dbReference type="ARBA" id="ARBA00022741"/>
    </source>
</evidence>
<gene>
    <name evidence="10" type="ORF">PSNMU_V1.4_AUG-EV-PASAV3_0092560</name>
</gene>
<dbReference type="PANTHER" id="PTHR13748:SF31">
    <property type="entry name" value="ZINC-REGULATED GTPASE METALLOPROTEIN ACTIVATOR 1A-RELATED"/>
    <property type="match status" value="1"/>
</dbReference>
<feature type="compositionally biased region" description="Acidic residues" evidence="8">
    <location>
        <begin position="7"/>
        <end position="21"/>
    </location>
</feature>
<evidence type="ECO:0000256" key="7">
    <source>
        <dbReference type="ARBA" id="ARBA00049117"/>
    </source>
</evidence>
<dbReference type="AlphaFoldDB" id="A0A448ZJS5"/>
<dbReference type="Pfam" id="PF02492">
    <property type="entry name" value="cobW"/>
    <property type="match status" value="1"/>
</dbReference>